<reference evidence="4 5" key="1">
    <citation type="submission" date="2025-04" db="UniProtKB">
        <authorList>
            <consortium name="RefSeq"/>
        </authorList>
    </citation>
    <scope>IDENTIFICATION</scope>
    <source>
        <tissue evidence="4 5">Brain</tissue>
    </source>
</reference>
<dbReference type="RefSeq" id="XP_050927245.1">
    <property type="nucleotide sequence ID" value="XM_051071288.1"/>
</dbReference>
<evidence type="ECO:0000313" key="7">
    <source>
        <dbReference type="RefSeq" id="XP_050927161.1"/>
    </source>
</evidence>
<evidence type="ECO:0000313" key="11">
    <source>
        <dbReference type="RefSeq" id="XP_050927251.1"/>
    </source>
</evidence>
<accession>A0AAJ8DQA4</accession>
<evidence type="ECO:0000256" key="2">
    <source>
        <dbReference type="SAM" id="MobiDB-lite"/>
    </source>
</evidence>
<evidence type="ECO:0000313" key="4">
    <source>
        <dbReference type="RefSeq" id="XP_050927125.1"/>
    </source>
</evidence>
<dbReference type="RefSeq" id="XP_050927179.1">
    <property type="nucleotide sequence ID" value="XM_051071222.1"/>
</dbReference>
<keyword evidence="1" id="KW-0175">Coiled coil</keyword>
<evidence type="ECO:0000313" key="6">
    <source>
        <dbReference type="RefSeq" id="XP_050927148.1"/>
    </source>
</evidence>
<feature type="coiled-coil region" evidence="1">
    <location>
        <begin position="233"/>
        <end position="320"/>
    </location>
</feature>
<evidence type="ECO:0000313" key="8">
    <source>
        <dbReference type="RefSeq" id="XP_050927179.1"/>
    </source>
</evidence>
<dbReference type="RefSeq" id="XP_050927275.1">
    <property type="nucleotide sequence ID" value="XM_051071318.1"/>
</dbReference>
<dbReference type="KEGG" id="lcf:108892073"/>
<feature type="compositionally biased region" description="Basic and acidic residues" evidence="2">
    <location>
        <begin position="205"/>
        <end position="218"/>
    </location>
</feature>
<dbReference type="RefSeq" id="XP_050927228.1">
    <property type="nucleotide sequence ID" value="XM_051071271.1"/>
</dbReference>
<dbReference type="RefSeq" id="XP_050927142.1">
    <property type="nucleotide sequence ID" value="XM_051071185.1"/>
</dbReference>
<feature type="region of interest" description="Disordered" evidence="2">
    <location>
        <begin position="191"/>
        <end position="218"/>
    </location>
</feature>
<evidence type="ECO:0000313" key="12">
    <source>
        <dbReference type="RefSeq" id="XP_050927264.1"/>
    </source>
</evidence>
<dbReference type="RefSeq" id="XP_050927161.1">
    <property type="nucleotide sequence ID" value="XM_051071204.1"/>
</dbReference>
<name>A0AAJ8DQA4_LATCA</name>
<dbReference type="GeneID" id="108892073"/>
<evidence type="ECO:0000313" key="13">
    <source>
        <dbReference type="RefSeq" id="XP_050927275.1"/>
    </source>
</evidence>
<dbReference type="RefSeq" id="XP_050927292.1">
    <property type="nucleotide sequence ID" value="XM_051071335.1"/>
</dbReference>
<dbReference type="RefSeq" id="XP_050927264.1">
    <property type="nucleotide sequence ID" value="XM_051071307.1"/>
</dbReference>
<evidence type="ECO:0000313" key="14">
    <source>
        <dbReference type="RefSeq" id="XP_050927292.1"/>
    </source>
</evidence>
<dbReference type="RefSeq" id="XP_050927148.1">
    <property type="nucleotide sequence ID" value="XM_051071191.1"/>
</dbReference>
<evidence type="ECO:0000256" key="1">
    <source>
        <dbReference type="SAM" id="Coils"/>
    </source>
</evidence>
<dbReference type="RefSeq" id="XP_050927125.1">
    <property type="nucleotide sequence ID" value="XM_051071168.1"/>
</dbReference>
<evidence type="ECO:0000313" key="3">
    <source>
        <dbReference type="Proteomes" id="UP000694890"/>
    </source>
</evidence>
<dbReference type="AlphaFoldDB" id="A0AAJ8DQA4"/>
<gene>
    <name evidence="4 5 6 7 8 9 10 11 12 13 14" type="primary">LOC108892073</name>
</gene>
<feature type="coiled-coil region" evidence="1">
    <location>
        <begin position="344"/>
        <end position="480"/>
    </location>
</feature>
<dbReference type="RefSeq" id="XP_050927251.1">
    <property type="nucleotide sequence ID" value="XM_051071294.1"/>
</dbReference>
<evidence type="ECO:0000313" key="9">
    <source>
        <dbReference type="RefSeq" id="XP_050927228.1"/>
    </source>
</evidence>
<organism evidence="3 7">
    <name type="scientific">Lates calcarifer</name>
    <name type="common">Barramundi</name>
    <name type="synonym">Holocentrus calcarifer</name>
    <dbReference type="NCBI Taxonomy" id="8187"/>
    <lineage>
        <taxon>Eukaryota</taxon>
        <taxon>Metazoa</taxon>
        <taxon>Chordata</taxon>
        <taxon>Craniata</taxon>
        <taxon>Vertebrata</taxon>
        <taxon>Euteleostomi</taxon>
        <taxon>Actinopterygii</taxon>
        <taxon>Neopterygii</taxon>
        <taxon>Teleostei</taxon>
        <taxon>Neoteleostei</taxon>
        <taxon>Acanthomorphata</taxon>
        <taxon>Carangaria</taxon>
        <taxon>Carangaria incertae sedis</taxon>
        <taxon>Centropomidae</taxon>
        <taxon>Lates</taxon>
    </lineage>
</organism>
<protein>
    <submittedName>
        <fullName evidence="13">Golgin subfamily A member 6-like protein 6 isoform X10</fullName>
    </submittedName>
    <submittedName>
        <fullName evidence="14">Golgin subfamily A member 6-like protein 6 isoform X11</fullName>
    </submittedName>
    <submittedName>
        <fullName evidence="5">Golgin subfamily A member 6-like protein 6 isoform X2</fullName>
    </submittedName>
    <submittedName>
        <fullName evidence="6">Golgin subfamily A member 6-like protein 6 isoform X3</fullName>
    </submittedName>
    <submittedName>
        <fullName evidence="7">Golgin subfamily A member 6-like protein 6 isoform X4</fullName>
    </submittedName>
    <submittedName>
        <fullName evidence="8">Golgin subfamily A member 6-like protein 6 isoform X5</fullName>
    </submittedName>
    <submittedName>
        <fullName evidence="9">Golgin subfamily A member 6-like protein 6 isoform X6</fullName>
    </submittedName>
    <submittedName>
        <fullName evidence="10">Golgin subfamily A member 6-like protein 6 isoform X7</fullName>
    </submittedName>
    <submittedName>
        <fullName evidence="11">Golgin subfamily A member 6-like protein 6 isoform X8</fullName>
    </submittedName>
    <submittedName>
        <fullName evidence="12">Golgin subfamily A member 6-like protein 6 isoform X9</fullName>
    </submittedName>
</protein>
<evidence type="ECO:0000313" key="5">
    <source>
        <dbReference type="RefSeq" id="XP_050927142.1"/>
    </source>
</evidence>
<dbReference type="Proteomes" id="UP000694890">
    <property type="component" value="Linkage group LG1"/>
</dbReference>
<proteinExistence type="predicted"/>
<evidence type="ECO:0000313" key="10">
    <source>
        <dbReference type="RefSeq" id="XP_050927245.1"/>
    </source>
</evidence>
<sequence>MGNFIRRCLGYDVDQTEATKSAQTHQEEEEEILLQDRSALNQKEEELKSLKDRMTEMERLNQEKLHEARSALKQKEEELKSVRISMTEMETFYKEKLQEARSALKQKEEELKSFKDRMTEMETFYKEKLQEARSALKQKEEELKSFRDRMATELAVSVTGDTKNIPVSKTPAEIKTFYEEKLHEARSALKRKDEELKSVKNSKRLKNEEGVKSSFRRCEQHECEHKESMTEMETFYKEKLQEARSALKQKEEELKSFRDRMATELAVSVTGDTKNIPVSKTPAEIKTFYEEKLHEARSALKRKDEELKSVKNSKRLKNEEGVKSSFRRCEQHECEHKESMTEMETFYKEKLQEARSALKQKEEELKSFRDRMATELAVSVTGDTKNIPVSKTPAEIKTFYEEKLHEARSALKQKDEELKSVKDRLRNEETMKPSCRRCEQHEREHKERMTEMETFYKEKLQEARSALKQKEEEVKSFKDRVAPDLALSIKTGDTESMNNPVSKTKLTEMYNKLKLLQWPKIKDHLKSNAVNREFTRDLTQKMFRDAAEEMERKKKQIDEVFGLIENSSGLTPQKVKEFRQLTIHSLQMNLYHSRKEDLLQSPFLDDEAQYSQDVMVNFRLLASECYWLGCLMALNNPPLQPDWENHSPGLDTWDIFPRSLFRSQ</sequence>